<gene>
    <name evidence="6" type="ORF">BDV29DRAFT_200380</name>
</gene>
<dbReference type="InterPro" id="IPR051820">
    <property type="entry name" value="FAD-binding_MO"/>
</dbReference>
<organism evidence="6 7">
    <name type="scientific">Aspergillus leporis</name>
    <dbReference type="NCBI Taxonomy" id="41062"/>
    <lineage>
        <taxon>Eukaryota</taxon>
        <taxon>Fungi</taxon>
        <taxon>Dikarya</taxon>
        <taxon>Ascomycota</taxon>
        <taxon>Pezizomycotina</taxon>
        <taxon>Eurotiomycetes</taxon>
        <taxon>Eurotiomycetidae</taxon>
        <taxon>Eurotiales</taxon>
        <taxon>Aspergillaceae</taxon>
        <taxon>Aspergillus</taxon>
        <taxon>Aspergillus subgen. Circumdati</taxon>
    </lineage>
</organism>
<reference evidence="6 7" key="1">
    <citation type="submission" date="2019-04" db="EMBL/GenBank/DDBJ databases">
        <title>Friends and foes A comparative genomics study of 23 Aspergillus species from section Flavi.</title>
        <authorList>
            <consortium name="DOE Joint Genome Institute"/>
            <person name="Kjaerbolling I."/>
            <person name="Vesth T."/>
            <person name="Frisvad J.C."/>
            <person name="Nybo J.L."/>
            <person name="Theobald S."/>
            <person name="Kildgaard S."/>
            <person name="Isbrandt T."/>
            <person name="Kuo A."/>
            <person name="Sato A."/>
            <person name="Lyhne E.K."/>
            <person name="Kogle M.E."/>
            <person name="Wiebenga A."/>
            <person name="Kun R.S."/>
            <person name="Lubbers R.J."/>
            <person name="Makela M.R."/>
            <person name="Barry K."/>
            <person name="Chovatia M."/>
            <person name="Clum A."/>
            <person name="Daum C."/>
            <person name="Haridas S."/>
            <person name="He G."/>
            <person name="LaButti K."/>
            <person name="Lipzen A."/>
            <person name="Mondo S."/>
            <person name="Riley R."/>
            <person name="Salamov A."/>
            <person name="Simmons B.A."/>
            <person name="Magnuson J.K."/>
            <person name="Henrissat B."/>
            <person name="Mortensen U.H."/>
            <person name="Larsen T.O."/>
            <person name="Devries R.P."/>
            <person name="Grigoriev I.V."/>
            <person name="Machida M."/>
            <person name="Baker S.E."/>
            <person name="Andersen M.R."/>
        </authorList>
    </citation>
    <scope>NUCLEOTIDE SEQUENCE [LARGE SCALE GENOMIC DNA]</scope>
    <source>
        <strain evidence="6 7">CBS 151.66</strain>
    </source>
</reference>
<evidence type="ECO:0000313" key="6">
    <source>
        <dbReference type="EMBL" id="KAB8067343.1"/>
    </source>
</evidence>
<dbReference type="GO" id="GO:0004499">
    <property type="term" value="F:N,N-dimethylaniline monooxygenase activity"/>
    <property type="evidence" value="ECO:0007669"/>
    <property type="project" value="InterPro"/>
</dbReference>
<dbReference type="PANTHER" id="PTHR43872:SF1">
    <property type="entry name" value="MONOOXYGENASE, PUTATIVE (AFU_ORTHOLOGUE AFUA_8G02570)-RELATED"/>
    <property type="match status" value="1"/>
</dbReference>
<comment type="cofactor">
    <cofactor evidence="1">
        <name>FAD</name>
        <dbReference type="ChEBI" id="CHEBI:57692"/>
    </cofactor>
</comment>
<dbReference type="GO" id="GO:0050660">
    <property type="term" value="F:flavin adenine dinucleotide binding"/>
    <property type="evidence" value="ECO:0007669"/>
    <property type="project" value="InterPro"/>
</dbReference>
<dbReference type="Gene3D" id="3.50.50.60">
    <property type="entry name" value="FAD/NAD(P)-binding domain"/>
    <property type="match status" value="3"/>
</dbReference>
<evidence type="ECO:0000256" key="1">
    <source>
        <dbReference type="ARBA" id="ARBA00001974"/>
    </source>
</evidence>
<name>A0A5N5WGA2_9EURO</name>
<protein>
    <submittedName>
        <fullName evidence="6">Putative flavin-binding monooxygenase</fullName>
    </submittedName>
</protein>
<dbReference type="GO" id="GO:0050661">
    <property type="term" value="F:NADP binding"/>
    <property type="evidence" value="ECO:0007669"/>
    <property type="project" value="InterPro"/>
</dbReference>
<dbReference type="SUPFAM" id="SSF51905">
    <property type="entry name" value="FAD/NAD(P)-binding domain"/>
    <property type="match status" value="2"/>
</dbReference>
<dbReference type="InterPro" id="IPR020946">
    <property type="entry name" value="Flavin_mOase-like"/>
</dbReference>
<keyword evidence="3" id="KW-0274">FAD</keyword>
<keyword evidence="7" id="KW-1185">Reference proteome</keyword>
<evidence type="ECO:0000313" key="7">
    <source>
        <dbReference type="Proteomes" id="UP000326565"/>
    </source>
</evidence>
<accession>A0A5N5WGA2</accession>
<evidence type="ECO:0000256" key="3">
    <source>
        <dbReference type="ARBA" id="ARBA00022827"/>
    </source>
</evidence>
<keyword evidence="5 6" id="KW-0503">Monooxygenase</keyword>
<dbReference type="AlphaFoldDB" id="A0A5N5WGA2"/>
<sequence length="497" mass="56438">MTNHTSESFRDVIIVGAGISGINTAHHIQEKLPDLIYSILEARSNIGGTWDLFRYPGIRSDTDLHTFGFPWSPWSENRAIADGGSIVRYLSQSAKDRGIDRNILFRHRVISANWCSGKALWQLDVEIEEDDHTRVIQLQARFLVLGTGYYDYTEGLQPDIPGLSSQFKGTVAHPQFWPEDLDYANKRVVIIGSGATAITLLPNIAKKAAHVTMVQRSPTYIMSMNNKTGGSLRHKVLPRSWSFKIDRWIFMWAIVFLYQACRLFPDWSRKRLQTAVEKQLPDHIPVDPHFVPRYKPWDQRLCFSPNGDFFESLWTGKAHVETDQIRCVTDRAVVLQESGKHLEADIIVPATGLKLAIGGRIEISVDGARVDLADRYAWHSALLQDVPNLAFMMGYINASWTLGTETTCQILCRLLRYMKRNEYTAAIPRVPAGSGMQPRLMWNLDSTYVKKASAQLPRCGNVGPWKGRVNYFVDLWKAKYGSVTQDVEFRTVTSKME</sequence>
<dbReference type="InterPro" id="IPR036188">
    <property type="entry name" value="FAD/NAD-bd_sf"/>
</dbReference>
<dbReference type="EMBL" id="ML732503">
    <property type="protein sequence ID" value="KAB8067343.1"/>
    <property type="molecule type" value="Genomic_DNA"/>
</dbReference>
<keyword evidence="2" id="KW-0285">Flavoprotein</keyword>
<keyword evidence="4" id="KW-0560">Oxidoreductase</keyword>
<evidence type="ECO:0000256" key="2">
    <source>
        <dbReference type="ARBA" id="ARBA00022630"/>
    </source>
</evidence>
<evidence type="ECO:0000256" key="4">
    <source>
        <dbReference type="ARBA" id="ARBA00023002"/>
    </source>
</evidence>
<dbReference type="OrthoDB" id="66881at2759"/>
<proteinExistence type="predicted"/>
<dbReference type="Pfam" id="PF00743">
    <property type="entry name" value="FMO-like"/>
    <property type="match status" value="1"/>
</dbReference>
<dbReference type="Proteomes" id="UP000326565">
    <property type="component" value="Unassembled WGS sequence"/>
</dbReference>
<dbReference type="PANTHER" id="PTHR43872">
    <property type="entry name" value="MONOOXYGENASE, PUTATIVE (AFU_ORTHOLOGUE AFUA_8G02570)-RELATED"/>
    <property type="match status" value="1"/>
</dbReference>
<evidence type="ECO:0000256" key="5">
    <source>
        <dbReference type="ARBA" id="ARBA00023033"/>
    </source>
</evidence>